<dbReference type="InterPro" id="IPR013024">
    <property type="entry name" value="GGCT-like"/>
</dbReference>
<dbReference type="PANTHER" id="PTHR12510:SF4">
    <property type="entry name" value="GAMMA-GLUTAMYLAMINECYCLOTRANSFERASE"/>
    <property type="match status" value="1"/>
</dbReference>
<dbReference type="InterPro" id="IPR036568">
    <property type="entry name" value="GGCT-like_sf"/>
</dbReference>
<evidence type="ECO:0000313" key="5">
    <source>
        <dbReference type="Proteomes" id="UP000626210"/>
    </source>
</evidence>
<comment type="similarity">
    <text evidence="1 2">Belongs to the gamma-glutamylcyclotransferase family.</text>
</comment>
<dbReference type="InterPro" id="IPR039126">
    <property type="entry name" value="GGACT"/>
</dbReference>
<dbReference type="Proteomes" id="UP000626210">
    <property type="component" value="Unassembled WGS sequence"/>
</dbReference>
<dbReference type="RefSeq" id="WP_189690432.1">
    <property type="nucleotide sequence ID" value="NZ_BMYK01000033.1"/>
</dbReference>
<evidence type="ECO:0000313" key="4">
    <source>
        <dbReference type="EMBL" id="GHD00889.1"/>
    </source>
</evidence>
<evidence type="ECO:0000256" key="1">
    <source>
        <dbReference type="ARBA" id="ARBA00008861"/>
    </source>
</evidence>
<reference evidence="5" key="1">
    <citation type="journal article" date="2019" name="Int. J. Syst. Evol. Microbiol.">
        <title>The Global Catalogue of Microorganisms (GCM) 10K type strain sequencing project: providing services to taxonomists for standard genome sequencing and annotation.</title>
        <authorList>
            <consortium name="The Broad Institute Genomics Platform"/>
            <consortium name="The Broad Institute Genome Sequencing Center for Infectious Disease"/>
            <person name="Wu L."/>
            <person name="Ma J."/>
        </authorList>
    </citation>
    <scope>NUCLEOTIDE SEQUENCE [LARGE SCALE GENOMIC DNA]</scope>
    <source>
        <strain evidence="5">KCTC 23314</strain>
    </source>
</reference>
<accession>A0ABQ3GBY9</accession>
<dbReference type="EMBL" id="BMYK01000033">
    <property type="protein sequence ID" value="GHD00889.1"/>
    <property type="molecule type" value="Genomic_DNA"/>
</dbReference>
<gene>
    <name evidence="4" type="ORF">GCM10007320_58790</name>
</gene>
<keyword evidence="5" id="KW-1185">Reference proteome</keyword>
<dbReference type="PANTHER" id="PTHR12510">
    <property type="entry name" value="TROPONIN C-AKIN-1 PROTEIN"/>
    <property type="match status" value="1"/>
</dbReference>
<evidence type="ECO:0000259" key="3">
    <source>
        <dbReference type="Pfam" id="PF06094"/>
    </source>
</evidence>
<comment type="caution">
    <text evidence="4">The sequence shown here is derived from an EMBL/GenBank/DDBJ whole genome shotgun (WGS) entry which is preliminary data.</text>
</comment>
<name>A0ABQ3GBY9_9BURK</name>
<sequence>MDTLVFVYGTLKQGFPNFFRNSGRRIGGTYRTQRPYPLYVVQLPNEDRAPWLVDLPGQGQQVAGEVYAVDAALLAAMDTFEEVGLPGGYVRAQIAVQALEAPHTVLHVQAYLKPPAQLVPGQPREGPFAAYTKALAVGYRIDPG</sequence>
<protein>
    <recommendedName>
        <fullName evidence="2">Gamma-glutamylcyclotransferase family protein</fullName>
    </recommendedName>
</protein>
<evidence type="ECO:0000256" key="2">
    <source>
        <dbReference type="RuleBase" id="RU367036"/>
    </source>
</evidence>
<dbReference type="InterPro" id="IPR009288">
    <property type="entry name" value="AIG2-like_dom"/>
</dbReference>
<proteinExistence type="inferred from homology"/>
<dbReference type="CDD" id="cd06661">
    <property type="entry name" value="GGCT_like"/>
    <property type="match status" value="1"/>
</dbReference>
<organism evidence="4 5">
    <name type="scientific">Pseudorhodoferax aquiterrae</name>
    <dbReference type="NCBI Taxonomy" id="747304"/>
    <lineage>
        <taxon>Bacteria</taxon>
        <taxon>Pseudomonadati</taxon>
        <taxon>Pseudomonadota</taxon>
        <taxon>Betaproteobacteria</taxon>
        <taxon>Burkholderiales</taxon>
        <taxon>Comamonadaceae</taxon>
    </lineage>
</organism>
<dbReference type="SUPFAM" id="SSF110857">
    <property type="entry name" value="Gamma-glutamyl cyclotransferase-like"/>
    <property type="match status" value="1"/>
</dbReference>
<dbReference type="Pfam" id="PF06094">
    <property type="entry name" value="GGACT"/>
    <property type="match status" value="1"/>
</dbReference>
<dbReference type="Gene3D" id="3.10.490.10">
    <property type="entry name" value="Gamma-glutamyl cyclotransferase-like"/>
    <property type="match status" value="1"/>
</dbReference>
<feature type="domain" description="Gamma-glutamylcyclotransferase AIG2-like" evidence="3">
    <location>
        <begin position="5"/>
        <end position="115"/>
    </location>
</feature>